<dbReference type="Gene3D" id="3.40.50.20">
    <property type="match status" value="1"/>
</dbReference>
<name>A0A4R6BY83_9STAP</name>
<keyword evidence="4" id="KW-1185">Reference proteome</keyword>
<protein>
    <submittedName>
        <fullName evidence="3">ATP-grasp domain-containing protein</fullName>
    </submittedName>
</protein>
<dbReference type="Pfam" id="PF02655">
    <property type="entry name" value="ATP-grasp_3"/>
    <property type="match status" value="1"/>
</dbReference>
<gene>
    <name evidence="3" type="ORF">ERX55_08665</name>
</gene>
<evidence type="ECO:0000313" key="3">
    <source>
        <dbReference type="EMBL" id="TDM13482.1"/>
    </source>
</evidence>
<organism evidence="3 4">
    <name type="scientific">Macrococcus bovicus</name>
    <dbReference type="NCBI Taxonomy" id="69968"/>
    <lineage>
        <taxon>Bacteria</taxon>
        <taxon>Bacillati</taxon>
        <taxon>Bacillota</taxon>
        <taxon>Bacilli</taxon>
        <taxon>Bacillales</taxon>
        <taxon>Staphylococcaceae</taxon>
        <taxon>Macrococcus</taxon>
    </lineage>
</organism>
<dbReference type="EMBL" id="SCWF01000010">
    <property type="protein sequence ID" value="TDM13482.1"/>
    <property type="molecule type" value="Genomic_DNA"/>
</dbReference>
<dbReference type="GO" id="GO:0005524">
    <property type="term" value="F:ATP binding"/>
    <property type="evidence" value="ECO:0007669"/>
    <property type="project" value="UniProtKB-UniRule"/>
</dbReference>
<comment type="caution">
    <text evidence="3">The sequence shown here is derived from an EMBL/GenBank/DDBJ whole genome shotgun (WGS) entry which is preliminary data.</text>
</comment>
<accession>A0A4R6BY83</accession>
<dbReference type="SUPFAM" id="SSF56059">
    <property type="entry name" value="Glutathione synthetase ATP-binding domain-like"/>
    <property type="match status" value="1"/>
</dbReference>
<evidence type="ECO:0000256" key="1">
    <source>
        <dbReference type="PROSITE-ProRule" id="PRU00409"/>
    </source>
</evidence>
<dbReference type="InterPro" id="IPR011761">
    <property type="entry name" value="ATP-grasp"/>
</dbReference>
<proteinExistence type="predicted"/>
<reference evidence="3 4" key="1">
    <citation type="submission" date="2019-01" db="EMBL/GenBank/DDBJ databases">
        <title>Draft genome sequences of the type strains of six Macrococcus species.</title>
        <authorList>
            <person name="Mazhar S."/>
            <person name="Altermann E."/>
            <person name="Hill C."/>
            <person name="Mcauliffe O."/>
        </authorList>
    </citation>
    <scope>NUCLEOTIDE SEQUENCE [LARGE SCALE GENOMIC DNA]</scope>
    <source>
        <strain evidence="3 4">ATCC 51825</strain>
    </source>
</reference>
<dbReference type="AlphaFoldDB" id="A0A4R6BY83"/>
<sequence>MNGGTFFFTMQQHYLYLKFTGALQQLDIVEGKNNDEMKGGLIQMKRILITGARAPISYAVVQQQGALGNQVYLTDSTNKVSIKNTKFIEKFIMTTSPRFSTLEYIEDINAIVREYHIDYILPLNEESFYLSYSKHLLAAPVWVEDIDKMLSVHNKFNFTKLMQEMGFKVPDTAYVYTKKELTHFITNHPAEHYIVKQPFGRFGQSVRKISRYSLDFGNEVQFPFMIQTLIYGTEWCSYSMAYEGRTLSTSLYLSNTHESYNCSTHFHSQRNPELQAVIEEVIHKLEWSYQIAFDVIQCSNTGDFYFIECNPRATNGALFMKPEVWNLTVTAPTYEVRQLIFVSLFNWMKKPKKDTFEKLKYGKDVFWHPNEKVIFFEQLISGARWWVSAKRRKVAVNAITTHDIEWNDELISL</sequence>
<dbReference type="Proteomes" id="UP000294843">
    <property type="component" value="Unassembled WGS sequence"/>
</dbReference>
<dbReference type="InterPro" id="IPR003806">
    <property type="entry name" value="ATP-grasp_PylC-type"/>
</dbReference>
<evidence type="ECO:0000259" key="2">
    <source>
        <dbReference type="PROSITE" id="PS50975"/>
    </source>
</evidence>
<dbReference type="PROSITE" id="PS00867">
    <property type="entry name" value="CPSASE_2"/>
    <property type="match status" value="1"/>
</dbReference>
<dbReference type="GO" id="GO:0046872">
    <property type="term" value="F:metal ion binding"/>
    <property type="evidence" value="ECO:0007669"/>
    <property type="project" value="InterPro"/>
</dbReference>
<feature type="domain" description="ATP-grasp" evidence="2">
    <location>
        <begin position="159"/>
        <end position="338"/>
    </location>
</feature>
<keyword evidence="1" id="KW-0547">Nucleotide-binding</keyword>
<dbReference type="Gene3D" id="3.30.470.20">
    <property type="entry name" value="ATP-grasp fold, B domain"/>
    <property type="match status" value="1"/>
</dbReference>
<dbReference type="PROSITE" id="PS50975">
    <property type="entry name" value="ATP_GRASP"/>
    <property type="match status" value="1"/>
</dbReference>
<dbReference type="OrthoDB" id="40611at2"/>
<evidence type="ECO:0000313" key="4">
    <source>
        <dbReference type="Proteomes" id="UP000294843"/>
    </source>
</evidence>
<dbReference type="InterPro" id="IPR005479">
    <property type="entry name" value="CPAse_ATP-bd"/>
</dbReference>
<keyword evidence="1" id="KW-0067">ATP-binding</keyword>